<proteinExistence type="inferred from homology"/>
<keyword evidence="6" id="KW-0677">Repeat</keyword>
<dbReference type="InterPro" id="IPR000413">
    <property type="entry name" value="Integrin_alpha"/>
</dbReference>
<feature type="domain" description="VWFA" evidence="17">
    <location>
        <begin position="166"/>
        <end position="333"/>
    </location>
</feature>
<dbReference type="SUPFAM" id="SSF69179">
    <property type="entry name" value="Integrin domains"/>
    <property type="match status" value="3"/>
</dbReference>
<dbReference type="InterPro" id="IPR032695">
    <property type="entry name" value="Integrin_dom_sf"/>
</dbReference>
<keyword evidence="8 16" id="KW-0130">Cell adhesion</keyword>
<dbReference type="PANTHER" id="PTHR23220">
    <property type="entry name" value="INTEGRIN ALPHA"/>
    <property type="match status" value="1"/>
</dbReference>
<organism evidence="18 19">
    <name type="scientific">Tupaia chinensis</name>
    <name type="common">Chinese tree shrew</name>
    <name type="synonym">Tupaia belangeri chinensis</name>
    <dbReference type="NCBI Taxonomy" id="246437"/>
    <lineage>
        <taxon>Eukaryota</taxon>
        <taxon>Metazoa</taxon>
        <taxon>Chordata</taxon>
        <taxon>Craniata</taxon>
        <taxon>Vertebrata</taxon>
        <taxon>Euteleostomi</taxon>
        <taxon>Mammalia</taxon>
        <taxon>Eutheria</taxon>
        <taxon>Euarchontoglires</taxon>
        <taxon>Scandentia</taxon>
        <taxon>Tupaiidae</taxon>
        <taxon>Tupaia</taxon>
    </lineage>
</organism>
<dbReference type="Gene3D" id="2.60.40.1530">
    <property type="entry name" value="ntegrin, alpha v. Chain A, domain 4"/>
    <property type="match status" value="1"/>
</dbReference>
<keyword evidence="4" id="KW-0479">Metal-binding</keyword>
<dbReference type="GO" id="GO:0007229">
    <property type="term" value="P:integrin-mediated signaling pathway"/>
    <property type="evidence" value="ECO:0007669"/>
    <property type="project" value="UniProtKB-KW"/>
</dbReference>
<dbReference type="FunCoup" id="L9KYS4">
    <property type="interactions" value="566"/>
</dbReference>
<dbReference type="InterPro" id="IPR013517">
    <property type="entry name" value="FG-GAP"/>
</dbReference>
<evidence type="ECO:0000256" key="12">
    <source>
        <dbReference type="ARBA" id="ARBA00023157"/>
    </source>
</evidence>
<feature type="repeat" description="FG-GAP" evidence="15">
    <location>
        <begin position="1228"/>
        <end position="1285"/>
    </location>
</feature>
<dbReference type="InterPro" id="IPR002035">
    <property type="entry name" value="VWF_A"/>
</dbReference>
<dbReference type="SUPFAM" id="SSF69318">
    <property type="entry name" value="Integrin alpha N-terminal domain"/>
    <property type="match status" value="2"/>
</dbReference>
<keyword evidence="7" id="KW-0106">Calcium</keyword>
<evidence type="ECO:0000256" key="14">
    <source>
        <dbReference type="ARBA" id="ARBA00023180"/>
    </source>
</evidence>
<evidence type="ECO:0000256" key="1">
    <source>
        <dbReference type="ARBA" id="ARBA00004479"/>
    </source>
</evidence>
<feature type="repeat" description="FG-GAP" evidence="15">
    <location>
        <begin position="448"/>
        <end position="508"/>
    </location>
</feature>
<dbReference type="Pfam" id="PF00092">
    <property type="entry name" value="VWA"/>
    <property type="match status" value="2"/>
</dbReference>
<keyword evidence="19" id="KW-1185">Reference proteome</keyword>
<name>L9KYS4_TUPCH</name>
<evidence type="ECO:0000256" key="13">
    <source>
        <dbReference type="ARBA" id="ARBA00023170"/>
    </source>
</evidence>
<evidence type="ECO:0000256" key="3">
    <source>
        <dbReference type="ARBA" id="ARBA00022692"/>
    </source>
</evidence>
<keyword evidence="13 16" id="KW-0675">Receptor</keyword>
<dbReference type="FunFam" id="2.60.40.1510:FF:000009">
    <property type="entry name" value="Integrin alpha M"/>
    <property type="match status" value="1"/>
</dbReference>
<protein>
    <submittedName>
        <fullName evidence="18">Integrin alpha-M</fullName>
    </submittedName>
</protein>
<feature type="repeat" description="FG-GAP" evidence="15">
    <location>
        <begin position="574"/>
        <end position="634"/>
    </location>
</feature>
<dbReference type="Gene3D" id="2.130.10.130">
    <property type="entry name" value="Integrin alpha, N-terminal"/>
    <property type="match status" value="3"/>
</dbReference>
<dbReference type="SUPFAM" id="SSF53300">
    <property type="entry name" value="vWA-like"/>
    <property type="match status" value="2"/>
</dbReference>
<evidence type="ECO:0000256" key="11">
    <source>
        <dbReference type="ARBA" id="ARBA00023136"/>
    </source>
</evidence>
<dbReference type="PRINTS" id="PR01185">
    <property type="entry name" value="INTEGRINA"/>
</dbReference>
<dbReference type="Gene3D" id="1.20.5.930">
    <property type="entry name" value="Bicelle-embedded integrin alpha(iib) transmembrane segment"/>
    <property type="match status" value="1"/>
</dbReference>
<dbReference type="InParanoid" id="L9KYS4"/>
<comment type="similarity">
    <text evidence="2 16">Belongs to the integrin alpha chain family.</text>
</comment>
<feature type="signal peptide" evidence="16">
    <location>
        <begin position="1"/>
        <end position="16"/>
    </location>
</feature>
<gene>
    <name evidence="18" type="ORF">TREES_T100000466</name>
</gene>
<feature type="repeat" description="FG-GAP" evidence="15">
    <location>
        <begin position="511"/>
        <end position="569"/>
    </location>
</feature>
<dbReference type="GO" id="GO:0005178">
    <property type="term" value="F:integrin binding"/>
    <property type="evidence" value="ECO:0007669"/>
    <property type="project" value="TreeGrafter"/>
</dbReference>
<dbReference type="PROSITE" id="PS50234">
    <property type="entry name" value="VWFA"/>
    <property type="match status" value="2"/>
</dbReference>
<evidence type="ECO:0000256" key="10">
    <source>
        <dbReference type="ARBA" id="ARBA00023037"/>
    </source>
</evidence>
<feature type="domain" description="VWFA" evidence="17">
    <location>
        <begin position="1359"/>
        <end position="1490"/>
    </location>
</feature>
<dbReference type="Pfam" id="PF01839">
    <property type="entry name" value="FG-GAP"/>
    <property type="match status" value="3"/>
</dbReference>
<evidence type="ECO:0000256" key="6">
    <source>
        <dbReference type="ARBA" id="ARBA00022737"/>
    </source>
</evidence>
<evidence type="ECO:0000256" key="5">
    <source>
        <dbReference type="ARBA" id="ARBA00022729"/>
    </source>
</evidence>
<dbReference type="InterPro" id="IPR048285">
    <property type="entry name" value="Integrin_alpha_Ig-like_2"/>
</dbReference>
<keyword evidence="10 16" id="KW-0401">Integrin</keyword>
<reference evidence="19" key="1">
    <citation type="submission" date="2012-07" db="EMBL/GenBank/DDBJ databases">
        <title>Genome of the Chinese tree shrew, a rising model animal genetically related to primates.</title>
        <authorList>
            <person name="Zhang G."/>
            <person name="Fan Y."/>
            <person name="Yao Y."/>
            <person name="Huang Z."/>
        </authorList>
    </citation>
    <scope>NUCLEOTIDE SEQUENCE [LARGE SCALE GENOMIC DNA]</scope>
</reference>
<comment type="subcellular location">
    <subcellularLocation>
        <location evidence="1 16">Membrane</location>
        <topology evidence="1 16">Single-pass type I membrane protein</topology>
    </subcellularLocation>
</comment>
<sequence>MTYRILLLTAVALCHGFNLDTENTVNFQENAKSFGQSVVQFEGSRVVVGAPQEIKAPNQTGGLYQCDSSTSKCEPIQLQVPPEAVNMSLGLSLAATTNPSQLLACGPTVHQTCKENTYVNGFCFLFDSNLRRQPQRIPETLRGRSLWGEVIDRPLELEECPRQDSDIAFLIDGSGSIKPTEFQQMKDFVSTVMDQFEKPKTLYSEDFRTHFTFSNFKENPNPASLVTPIRQLFGRTHTATGIRKVVASGARKNALKILVVITDGQKFDDRLEYEDVIPEADRAGVIRYVIGVGNAFNNEESRQELNTIASKPSRDHVFRVNNFEALKTIQNQLQEKIFAIEGTQTGSTSSFEYEMSQEGFSAVITSNGPLLGTVGSFDWAGGAFLHTSKDKAVFINTTRVDSDMNDAYLGYAAAIILRNRAQNLVLGAPRYQHTGMVMMFRQNAGIWETNVNVKGSQIGSYFGASLCSVDVDENGSTDLVLIGAPHYYEQTRGGQVSVCPLPKGRAQWQCEAILRGEQGHPWARFGAALTVLGDVNGDKLTDVAIGAPGEQENQGAVYIFHGTSGFRISSSHSQRIAGSQLTLGLQYFGQSLSGGRDLTMDGLADLAVGAQGRIVLLRSQPVLRVDVTMDFTPRQVARNVFECSEQVVRNQAAGEVRVCLRVRKSTRDRLREGDIQSTVTYDLALDYGRSNPRAIFDETKNNTRRRTEILGLTQKCETLQLQLPDCVEESVSPIVLRLNFSLVGNSLPSLGNLRPVLAVDAQRHFTALFPFEKNCGSDSICQDDLSITFSFMNLDALVVGGPRDFNVTLTVRNDGEDSYGTQVTFFHPPGLSFRRVSGIQNQRSQRSWRLPCESVSSTEGLGALKSTRCSVNHPIFPDNSEVTANVTFDVDPTASLGNKLLLKANVTSENNMPRTNKSEFQLELPVKYAVYMVVTSQEFSTKYLNFTASEKASKVMQHHYQFNNLGQRSLPISVVFWVPIRLRQETIWDRPQITFFPDLSHRCHSEERAPPHSDFLAELTKTPVVNCSIAVCHRIQCDIPLFTIQDEFNVSLTGNLSFDWYIQTSHNHLLVVSTAEILFNNAMFAVLPGQGAFVRAQTETKVEPYEVHNPLPLIVGSSIGGLVLLALITAGLYKVASLALSSCPLPLPPPLSSSFRNSADERGFYTLLWARRTDEPLRQQEYLDPADRWQPFILELGAWNPMSDLPIMTGTRTALLLLMASAASLCFNLDTEQPTTFQVDSAGFGHSVVQYANTGLVVGAPREIQAANQTGGLYQCDYRTSRCQPIHLQVPPEAVNMSLGLSLAASTNPSQLLACGPTVHHACRENVHLTGLCFLLTSSFRWTQRFPAALQECPKQEQDIAFLIDGSGSISPSDFATMISFVRAVMSQFQRPSTQFSHKFWIHFTFNEFVRSPYPLSLLNSVRQLRGFTHTATAIRMVINELFSARSGARKDATKILIVITDGQKEGDHLDYKDVIPMAEAAGVIRYAIGKSLTGDP</sequence>
<dbReference type="GO" id="GO:0098609">
    <property type="term" value="P:cell-cell adhesion"/>
    <property type="evidence" value="ECO:0007669"/>
    <property type="project" value="TreeGrafter"/>
</dbReference>
<dbReference type="GO" id="GO:0033627">
    <property type="term" value="P:cell adhesion mediated by integrin"/>
    <property type="evidence" value="ECO:0007669"/>
    <property type="project" value="TreeGrafter"/>
</dbReference>
<dbReference type="Gene3D" id="2.60.40.1510">
    <property type="entry name" value="ntegrin, alpha v. Chain A, domain 3"/>
    <property type="match status" value="1"/>
</dbReference>
<dbReference type="GO" id="GO:0008305">
    <property type="term" value="C:integrin complex"/>
    <property type="evidence" value="ECO:0007669"/>
    <property type="project" value="InterPro"/>
</dbReference>
<keyword evidence="14" id="KW-0325">Glycoprotein</keyword>
<dbReference type="InterPro" id="IPR013519">
    <property type="entry name" value="Int_alpha_beta-p"/>
</dbReference>
<dbReference type="GO" id="GO:0007160">
    <property type="term" value="P:cell-matrix adhesion"/>
    <property type="evidence" value="ECO:0007669"/>
    <property type="project" value="TreeGrafter"/>
</dbReference>
<keyword evidence="3" id="KW-0812">Transmembrane</keyword>
<keyword evidence="11" id="KW-0472">Membrane</keyword>
<dbReference type="PROSITE" id="PS51470">
    <property type="entry name" value="FG_GAP"/>
    <property type="match status" value="5"/>
</dbReference>
<dbReference type="Proteomes" id="UP000011518">
    <property type="component" value="Unassembled WGS sequence"/>
</dbReference>
<evidence type="ECO:0000256" key="2">
    <source>
        <dbReference type="ARBA" id="ARBA00008054"/>
    </source>
</evidence>
<feature type="repeat" description="FG-GAP" evidence="15">
    <location>
        <begin position="18"/>
        <end position="75"/>
    </location>
</feature>
<dbReference type="Gene3D" id="3.40.50.410">
    <property type="entry name" value="von Willebrand factor, type A domain"/>
    <property type="match status" value="1"/>
</dbReference>
<dbReference type="GO" id="GO:0046872">
    <property type="term" value="F:metal ion binding"/>
    <property type="evidence" value="ECO:0007669"/>
    <property type="project" value="UniProtKB-KW"/>
</dbReference>
<dbReference type="SMART" id="SM00191">
    <property type="entry name" value="Int_alpha"/>
    <property type="match status" value="6"/>
</dbReference>
<dbReference type="InterPro" id="IPR036465">
    <property type="entry name" value="vWFA_dom_sf"/>
</dbReference>
<dbReference type="Pfam" id="PF21520">
    <property type="entry name" value="ITGAX-like_Ig_3"/>
    <property type="match status" value="1"/>
</dbReference>
<dbReference type="Gene3D" id="2.60.40.1460">
    <property type="entry name" value="Integrin domains. Chain A, domain 2"/>
    <property type="match status" value="1"/>
</dbReference>
<evidence type="ECO:0000256" key="7">
    <source>
        <dbReference type="ARBA" id="ARBA00022837"/>
    </source>
</evidence>
<evidence type="ECO:0000256" key="8">
    <source>
        <dbReference type="ARBA" id="ARBA00022889"/>
    </source>
</evidence>
<evidence type="ECO:0000259" key="17">
    <source>
        <dbReference type="PROSITE" id="PS50234"/>
    </source>
</evidence>
<dbReference type="CDD" id="cd01469">
    <property type="entry name" value="vWA_integrins_alpha_subunit"/>
    <property type="match status" value="1"/>
</dbReference>
<evidence type="ECO:0000313" key="18">
    <source>
        <dbReference type="EMBL" id="ELW66317.1"/>
    </source>
</evidence>
<evidence type="ECO:0000256" key="4">
    <source>
        <dbReference type="ARBA" id="ARBA00022723"/>
    </source>
</evidence>
<dbReference type="STRING" id="246437.L9KYS4"/>
<dbReference type="Pfam" id="PF08441">
    <property type="entry name" value="Integrin_A_Ig_1"/>
    <property type="match status" value="1"/>
</dbReference>
<keyword evidence="12" id="KW-1015">Disulfide bond</keyword>
<dbReference type="SMART" id="SM00327">
    <property type="entry name" value="VWA"/>
    <property type="match status" value="2"/>
</dbReference>
<dbReference type="Pfam" id="PF20805">
    <property type="entry name" value="Integrin_A_Ig_2"/>
    <property type="match status" value="1"/>
</dbReference>
<dbReference type="eggNOG" id="KOG3637">
    <property type="taxonomic scope" value="Eukaryota"/>
</dbReference>
<dbReference type="PRINTS" id="PR00453">
    <property type="entry name" value="VWFADOMAIN"/>
</dbReference>
<dbReference type="InterPro" id="IPR028994">
    <property type="entry name" value="Integrin_alpha_N"/>
</dbReference>
<dbReference type="EMBL" id="KB320653">
    <property type="protein sequence ID" value="ELW66317.1"/>
    <property type="molecule type" value="Genomic_DNA"/>
</dbReference>
<dbReference type="PANTHER" id="PTHR23220:SF130">
    <property type="entry name" value="INTEGRIN ALPHA-M"/>
    <property type="match status" value="1"/>
</dbReference>
<dbReference type="InterPro" id="IPR048633">
    <property type="entry name" value="ITGAX-like_Ig_3"/>
</dbReference>
<evidence type="ECO:0000256" key="15">
    <source>
        <dbReference type="PROSITE-ProRule" id="PRU00803"/>
    </source>
</evidence>
<dbReference type="FunFam" id="2.130.10.130:FF:000005">
    <property type="entry name" value="Integrin alpha L"/>
    <property type="match status" value="1"/>
</dbReference>
<dbReference type="InterPro" id="IPR013649">
    <property type="entry name" value="Integrin_alpha_Ig-like_1"/>
</dbReference>
<dbReference type="GO" id="GO:0009897">
    <property type="term" value="C:external side of plasma membrane"/>
    <property type="evidence" value="ECO:0007669"/>
    <property type="project" value="TreeGrafter"/>
</dbReference>
<reference evidence="19" key="2">
    <citation type="journal article" date="2013" name="Nat. Commun.">
        <title>Genome of the Chinese tree shrew.</title>
        <authorList>
            <person name="Fan Y."/>
            <person name="Huang Z.Y."/>
            <person name="Cao C.C."/>
            <person name="Chen C.S."/>
            <person name="Chen Y.X."/>
            <person name="Fan D.D."/>
            <person name="He J."/>
            <person name="Hou H.L."/>
            <person name="Hu L."/>
            <person name="Hu X.T."/>
            <person name="Jiang X.T."/>
            <person name="Lai R."/>
            <person name="Lang Y.S."/>
            <person name="Liang B."/>
            <person name="Liao S.G."/>
            <person name="Mu D."/>
            <person name="Ma Y.Y."/>
            <person name="Niu Y.Y."/>
            <person name="Sun X.Q."/>
            <person name="Xia J.Q."/>
            <person name="Xiao J."/>
            <person name="Xiong Z.Q."/>
            <person name="Xu L."/>
            <person name="Yang L."/>
            <person name="Zhang Y."/>
            <person name="Zhao W."/>
            <person name="Zhao X.D."/>
            <person name="Zheng Y.T."/>
            <person name="Zhou J.M."/>
            <person name="Zhu Y.B."/>
            <person name="Zhang G.J."/>
            <person name="Wang J."/>
            <person name="Yao Y.G."/>
        </authorList>
    </citation>
    <scope>NUCLEOTIDE SEQUENCE [LARGE SCALE GENOMIC DNA]</scope>
</reference>
<feature type="chain" id="PRO_5001425280" evidence="16">
    <location>
        <begin position="17"/>
        <end position="1497"/>
    </location>
</feature>
<keyword evidence="9" id="KW-1133">Transmembrane helix</keyword>
<keyword evidence="5 16" id="KW-0732">Signal</keyword>
<dbReference type="FunFam" id="2.60.40.1460:FF:000001">
    <property type="entry name" value="Integrin, alpha V"/>
    <property type="match status" value="1"/>
</dbReference>
<accession>L9KYS4</accession>
<evidence type="ECO:0000313" key="19">
    <source>
        <dbReference type="Proteomes" id="UP000011518"/>
    </source>
</evidence>
<evidence type="ECO:0000256" key="9">
    <source>
        <dbReference type="ARBA" id="ARBA00022989"/>
    </source>
</evidence>
<evidence type="ECO:0000256" key="16">
    <source>
        <dbReference type="RuleBase" id="RU003762"/>
    </source>
</evidence>